<keyword evidence="5 7" id="KW-1133">Transmembrane helix</keyword>
<comment type="subcellular location">
    <subcellularLocation>
        <location evidence="1 7">Endoplasmic reticulum membrane</location>
        <topology evidence="1 7">Multi-pass membrane protein</topology>
    </subcellularLocation>
</comment>
<evidence type="ECO:0000256" key="3">
    <source>
        <dbReference type="ARBA" id="ARBA00022692"/>
    </source>
</evidence>
<reference evidence="8" key="1">
    <citation type="submission" date="2023-07" db="EMBL/GenBank/DDBJ databases">
        <authorList>
            <consortium name="AG Swart"/>
            <person name="Singh M."/>
            <person name="Singh A."/>
            <person name="Seah K."/>
            <person name="Emmerich C."/>
        </authorList>
    </citation>
    <scope>NUCLEOTIDE SEQUENCE</scope>
    <source>
        <strain evidence="8">DP1</strain>
    </source>
</reference>
<name>A0AAD1Y7F2_EUPCR</name>
<dbReference type="GO" id="GO:0006506">
    <property type="term" value="P:GPI anchor biosynthetic process"/>
    <property type="evidence" value="ECO:0007669"/>
    <property type="project" value="TreeGrafter"/>
</dbReference>
<dbReference type="GO" id="GO:0005789">
    <property type="term" value="C:endoplasmic reticulum membrane"/>
    <property type="evidence" value="ECO:0007669"/>
    <property type="project" value="UniProtKB-SubCell"/>
</dbReference>
<keyword evidence="6 7" id="KW-0472">Membrane</keyword>
<dbReference type="EMBL" id="CAMPGE010028397">
    <property type="protein sequence ID" value="CAI2385923.1"/>
    <property type="molecule type" value="Genomic_DNA"/>
</dbReference>
<evidence type="ECO:0000256" key="2">
    <source>
        <dbReference type="ARBA" id="ARBA00010430"/>
    </source>
</evidence>
<dbReference type="Pfam" id="PF08285">
    <property type="entry name" value="DPM3"/>
    <property type="match status" value="1"/>
</dbReference>
<keyword evidence="9" id="KW-1185">Reference proteome</keyword>
<feature type="transmembrane region" description="Helical" evidence="7">
    <location>
        <begin position="34"/>
        <end position="50"/>
    </location>
</feature>
<evidence type="ECO:0000256" key="7">
    <source>
        <dbReference type="RuleBase" id="RU365085"/>
    </source>
</evidence>
<keyword evidence="3 7" id="KW-0812">Transmembrane</keyword>
<comment type="similarity">
    <text evidence="2 7">Belongs to the DPM3 family.</text>
</comment>
<proteinExistence type="inferred from homology"/>
<feature type="transmembrane region" description="Helical" evidence="7">
    <location>
        <begin position="6"/>
        <end position="27"/>
    </location>
</feature>
<keyword evidence="4 7" id="KW-0256">Endoplasmic reticulum</keyword>
<dbReference type="Proteomes" id="UP001295684">
    <property type="component" value="Unassembled WGS sequence"/>
</dbReference>
<protein>
    <recommendedName>
        <fullName evidence="7">Dolichol-phosphate mannosyltransferase subunit 3</fullName>
    </recommendedName>
</protein>
<evidence type="ECO:0000313" key="8">
    <source>
        <dbReference type="EMBL" id="CAI2385923.1"/>
    </source>
</evidence>
<evidence type="ECO:0000256" key="6">
    <source>
        <dbReference type="ARBA" id="ARBA00023136"/>
    </source>
</evidence>
<gene>
    <name evidence="8" type="ORF">ECRASSUSDP1_LOCUS27519</name>
</gene>
<dbReference type="InterPro" id="IPR013174">
    <property type="entry name" value="DPM3"/>
</dbReference>
<dbReference type="PANTHER" id="PTHR16433:SF0">
    <property type="entry name" value="DOLICHOL-PHOSPHATE MANNOSYLTRANSFERASE SUBUNIT 3"/>
    <property type="match status" value="1"/>
</dbReference>
<comment type="pathway">
    <text evidence="7">Protein modification; protein glycosylation.</text>
</comment>
<evidence type="ECO:0000256" key="1">
    <source>
        <dbReference type="ARBA" id="ARBA00004477"/>
    </source>
</evidence>
<organism evidence="8 9">
    <name type="scientific">Euplotes crassus</name>
    <dbReference type="NCBI Taxonomy" id="5936"/>
    <lineage>
        <taxon>Eukaryota</taxon>
        <taxon>Sar</taxon>
        <taxon>Alveolata</taxon>
        <taxon>Ciliophora</taxon>
        <taxon>Intramacronucleata</taxon>
        <taxon>Spirotrichea</taxon>
        <taxon>Hypotrichia</taxon>
        <taxon>Euplotida</taxon>
        <taxon>Euplotidae</taxon>
        <taxon>Moneuplotes</taxon>
    </lineage>
</organism>
<comment type="subunit">
    <text evidence="7">Component of the dolichol-phosphate mannose (DPM) synthase complex.</text>
</comment>
<evidence type="ECO:0000313" key="9">
    <source>
        <dbReference type="Proteomes" id="UP001295684"/>
    </source>
</evidence>
<evidence type="ECO:0000256" key="4">
    <source>
        <dbReference type="ARBA" id="ARBA00022824"/>
    </source>
</evidence>
<comment type="caution">
    <text evidence="8">The sequence shown here is derived from an EMBL/GenBank/DDBJ whole genome shotgun (WGS) entry which is preliminary data.</text>
</comment>
<evidence type="ECO:0000256" key="5">
    <source>
        <dbReference type="ARBA" id="ARBA00022989"/>
    </source>
</evidence>
<dbReference type="PANTHER" id="PTHR16433">
    <property type="entry name" value="DOLICHOL-PHOSPHATE MANNOSYLTRANSFERASE SUBUNIT 3"/>
    <property type="match status" value="1"/>
</dbReference>
<sequence>MPNSFIRLGINTLAILFVWLCLYKIFCTNKDNKLYMFSLTFPLYVIYYLGCKAVGSIGYELFVLEDCDEAHKEVQAQIEQARKDLHSKGFDFNIGVQHNDQIY</sequence>
<comment type="function">
    <text evidence="7">Stabilizer subunit of the dolichol-phosphate mannose (DPM) synthase complex; tethers catalytic subunit to the ER.</text>
</comment>
<dbReference type="AlphaFoldDB" id="A0AAD1Y7F2"/>
<dbReference type="GO" id="GO:0033185">
    <property type="term" value="C:dolichol-phosphate-mannose synthase complex"/>
    <property type="evidence" value="ECO:0007669"/>
    <property type="project" value="TreeGrafter"/>
</dbReference>
<accession>A0AAD1Y7F2</accession>